<evidence type="ECO:0000256" key="1">
    <source>
        <dbReference type="ARBA" id="ARBA00007905"/>
    </source>
</evidence>
<dbReference type="Gene3D" id="3.20.20.100">
    <property type="entry name" value="NADP-dependent oxidoreductase domain"/>
    <property type="match status" value="1"/>
</dbReference>
<organism evidence="8 9">
    <name type="scientific">Limosilactobacillus reuteri CF48-3A</name>
    <dbReference type="NCBI Taxonomy" id="525341"/>
    <lineage>
        <taxon>Bacteria</taxon>
        <taxon>Bacillati</taxon>
        <taxon>Bacillota</taxon>
        <taxon>Bacilli</taxon>
        <taxon>Lactobacillales</taxon>
        <taxon>Lactobacillaceae</taxon>
        <taxon>Limosilactobacillus</taxon>
    </lineage>
</organism>
<dbReference type="PRINTS" id="PR00069">
    <property type="entry name" value="ALDKETRDTASE"/>
</dbReference>
<dbReference type="InterPro" id="IPR018170">
    <property type="entry name" value="Aldo/ket_reductase_CS"/>
</dbReference>
<sequence length="319" mass="36682">MLTSKFKNPRVFNAITDLERRIKMNQDLQPKIKLNNGHLISQLGLGVWKASLAETQQMVKEAIMNDYVLIDTAKQYGNEAAVGQGIQDGLIATGRKRNSIFLTTKIFNGDQGDYDKLRQAVKAQLKRLQTDYVDLLLLHWPVNDKYNESWRALEDIYADGQAKSIGVCNFNVERMTDLLDHAKIKPAINQIEFNPLIHQPKIVKFCRENDIQLEAWSPLGNGRLLSNDVIKQIADEHQKSPAQVILRWEIQQDFVVLTKTTHPQRMQENTEIFDFTLSPDEMKQIDKLDQEKHSIWYDKFKWSGNPDGVDDYIGKPGAF</sequence>
<dbReference type="PANTHER" id="PTHR43827:SF3">
    <property type="entry name" value="NADP-DEPENDENT OXIDOREDUCTASE DOMAIN-CONTAINING PROTEIN"/>
    <property type="match status" value="1"/>
</dbReference>
<dbReference type="InterPro" id="IPR036812">
    <property type="entry name" value="NAD(P)_OxRdtase_dom_sf"/>
</dbReference>
<evidence type="ECO:0000313" key="9">
    <source>
        <dbReference type="Proteomes" id="UP000003419"/>
    </source>
</evidence>
<evidence type="ECO:0000256" key="3">
    <source>
        <dbReference type="ARBA" id="ARBA00023002"/>
    </source>
</evidence>
<accession>A0A8D9RYF5</accession>
<dbReference type="EMBL" id="ACHG01000130">
    <property type="protein sequence ID" value="EEI65499.1"/>
    <property type="molecule type" value="Genomic_DNA"/>
</dbReference>
<protein>
    <submittedName>
        <fullName evidence="8">Oxidoreductase, aldo/keto reductase family protein</fullName>
        <ecNumber evidence="8">1.1.1.274</ecNumber>
    </submittedName>
</protein>
<dbReference type="SUPFAM" id="SSF51430">
    <property type="entry name" value="NAD(P)-linked oxidoreductase"/>
    <property type="match status" value="1"/>
</dbReference>
<evidence type="ECO:0000256" key="2">
    <source>
        <dbReference type="ARBA" id="ARBA00022857"/>
    </source>
</evidence>
<keyword evidence="3 8" id="KW-0560">Oxidoreductase</keyword>
<evidence type="ECO:0000259" key="7">
    <source>
        <dbReference type="Pfam" id="PF00248"/>
    </source>
</evidence>
<feature type="active site" description="Proton donor" evidence="4">
    <location>
        <position position="76"/>
    </location>
</feature>
<comment type="caution">
    <text evidence="8">The sequence shown here is derived from an EMBL/GenBank/DDBJ whole genome shotgun (WGS) entry which is preliminary data.</text>
</comment>
<dbReference type="FunFam" id="3.20.20.100:FF:000015">
    <property type="entry name" value="Oxidoreductase, aldo/keto reductase family"/>
    <property type="match status" value="1"/>
</dbReference>
<dbReference type="InterPro" id="IPR023210">
    <property type="entry name" value="NADP_OxRdtase_dom"/>
</dbReference>
<reference evidence="8 9" key="1">
    <citation type="submission" date="2009-01" db="EMBL/GenBank/DDBJ databases">
        <authorList>
            <person name="Qin X."/>
            <person name="Bachman B."/>
            <person name="Battles P."/>
            <person name="Bell A."/>
            <person name="Bess C."/>
            <person name="Bickham C."/>
            <person name="Chaboub L."/>
            <person name="Chen D."/>
            <person name="Coyle M."/>
            <person name="Deiros D.R."/>
            <person name="Dinh H."/>
            <person name="Forbes L."/>
            <person name="Fowler G."/>
            <person name="Francisco L."/>
            <person name="Fu Q."/>
            <person name="Gubbala S."/>
            <person name="Hale W."/>
            <person name="Han Y."/>
            <person name="Hemphill L."/>
            <person name="Highlander S.K."/>
            <person name="Hirani K."/>
            <person name="Hogues M."/>
            <person name="Jackson L."/>
            <person name="Jakkamsetti A."/>
            <person name="Javaid M."/>
            <person name="Jiang H."/>
            <person name="Korchina V."/>
            <person name="Kovar C."/>
            <person name="Lara F."/>
            <person name="Lee S."/>
            <person name="Mata R."/>
            <person name="Mathew T."/>
            <person name="Moen C."/>
            <person name="Morales K."/>
            <person name="Munidasa M."/>
            <person name="Nazareth L."/>
            <person name="Ngo R."/>
            <person name="Nguyen L."/>
            <person name="Okwuonu G."/>
            <person name="Ongeri F."/>
            <person name="Patil S."/>
            <person name="Petrosino J."/>
            <person name="Pham C."/>
            <person name="Pham P."/>
            <person name="Pu L.-L."/>
            <person name="Puazo M."/>
            <person name="Raj R."/>
            <person name="Reid J."/>
            <person name="Rouhana J."/>
            <person name="Saada N."/>
            <person name="Shang Y."/>
            <person name="Simmons D."/>
            <person name="Thornton R."/>
            <person name="Warren J."/>
            <person name="Weissenberger G."/>
            <person name="Zhang J."/>
            <person name="Zhang L."/>
            <person name="Zhou C."/>
            <person name="Zhu D."/>
            <person name="Muzny D."/>
            <person name="Worley K."/>
            <person name="Gibbs R."/>
        </authorList>
    </citation>
    <scope>NUCLEOTIDE SEQUENCE [LARGE SCALE GENOMIC DNA]</scope>
    <source>
        <strain evidence="8 9">CF48-3A</strain>
    </source>
</reference>
<gene>
    <name evidence="8" type="primary">dkgA2</name>
    <name evidence="8" type="ORF">HMPREF0534_1175</name>
</gene>
<evidence type="ECO:0000256" key="6">
    <source>
        <dbReference type="PIRSR" id="PIRSR000097-3"/>
    </source>
</evidence>
<evidence type="ECO:0000256" key="4">
    <source>
        <dbReference type="PIRSR" id="PIRSR000097-1"/>
    </source>
</evidence>
<proteinExistence type="inferred from homology"/>
<comment type="similarity">
    <text evidence="1">Belongs to the aldo/keto reductase family.</text>
</comment>
<dbReference type="GO" id="GO:0050580">
    <property type="term" value="F:2,5-didehydrogluconate reductase activity"/>
    <property type="evidence" value="ECO:0007669"/>
    <property type="project" value="UniProtKB-EC"/>
</dbReference>
<feature type="domain" description="NADP-dependent oxidoreductase" evidence="7">
    <location>
        <begin position="43"/>
        <end position="289"/>
    </location>
</feature>
<dbReference type="Pfam" id="PF00248">
    <property type="entry name" value="Aldo_ket_red"/>
    <property type="match status" value="1"/>
</dbReference>
<dbReference type="PANTHER" id="PTHR43827">
    <property type="entry name" value="2,5-DIKETO-D-GLUCONIC ACID REDUCTASE"/>
    <property type="match status" value="1"/>
</dbReference>
<dbReference type="InterPro" id="IPR020471">
    <property type="entry name" value="AKR"/>
</dbReference>
<evidence type="ECO:0000313" key="8">
    <source>
        <dbReference type="EMBL" id="EEI65499.1"/>
    </source>
</evidence>
<dbReference type="EC" id="1.1.1.274" evidence="8"/>
<dbReference type="PROSITE" id="PS00062">
    <property type="entry name" value="ALDOKETO_REDUCTASE_2"/>
    <property type="match status" value="1"/>
</dbReference>
<keyword evidence="2" id="KW-0521">NADP</keyword>
<dbReference type="Proteomes" id="UP000003419">
    <property type="component" value="Unassembled WGS sequence"/>
</dbReference>
<dbReference type="CDD" id="cd19071">
    <property type="entry name" value="AKR_AKR1-5-like"/>
    <property type="match status" value="1"/>
</dbReference>
<feature type="binding site" evidence="5">
    <location>
        <position position="139"/>
    </location>
    <ligand>
        <name>substrate</name>
    </ligand>
</feature>
<dbReference type="PIRSF" id="PIRSF000097">
    <property type="entry name" value="AKR"/>
    <property type="match status" value="1"/>
</dbReference>
<name>A0A8D9RYF5_LIMRT</name>
<dbReference type="AlphaFoldDB" id="A0A8D9RYF5"/>
<evidence type="ECO:0000256" key="5">
    <source>
        <dbReference type="PIRSR" id="PIRSR000097-2"/>
    </source>
</evidence>
<feature type="site" description="Lowers pKa of active site Tyr" evidence="6">
    <location>
        <position position="105"/>
    </location>
</feature>